<dbReference type="Pfam" id="PF05970">
    <property type="entry name" value="PIF1"/>
    <property type="match status" value="1"/>
</dbReference>
<dbReference type="GO" id="GO:0043139">
    <property type="term" value="F:5'-3' DNA helicase activity"/>
    <property type="evidence" value="ECO:0007669"/>
    <property type="project" value="UniProtKB-EC"/>
</dbReference>
<comment type="cofactor">
    <cofactor evidence="1">
        <name>Mg(2+)</name>
        <dbReference type="ChEBI" id="CHEBI:18420"/>
    </cofactor>
</comment>
<dbReference type="AlphaFoldDB" id="A0A0L8HZL3"/>
<feature type="domain" description="DNA helicase Pif1-like DEAD-box helicase" evidence="2">
    <location>
        <begin position="48"/>
        <end position="254"/>
    </location>
</feature>
<evidence type="ECO:0000313" key="4">
    <source>
        <dbReference type="EMBL" id="KOF94698.1"/>
    </source>
</evidence>
<dbReference type="EMBL" id="KQ416890">
    <property type="protein sequence ID" value="KOF94698.1"/>
    <property type="molecule type" value="Genomic_DNA"/>
</dbReference>
<dbReference type="EC" id="5.6.2.3" evidence="1"/>
<dbReference type="SUPFAM" id="SSF52540">
    <property type="entry name" value="P-loop containing nucleoside triphosphate hydrolases"/>
    <property type="match status" value="2"/>
</dbReference>
<evidence type="ECO:0000256" key="1">
    <source>
        <dbReference type="RuleBase" id="RU363044"/>
    </source>
</evidence>
<gene>
    <name evidence="4" type="ORF">OCBIM_22000905mg</name>
</gene>
<keyword evidence="1" id="KW-0227">DNA damage</keyword>
<feature type="domain" description="DNA helicase Pif1-like 2B" evidence="3">
    <location>
        <begin position="319"/>
        <end position="364"/>
    </location>
</feature>
<evidence type="ECO:0000259" key="2">
    <source>
        <dbReference type="Pfam" id="PF05970"/>
    </source>
</evidence>
<accession>A0A0L8HZL3</accession>
<dbReference type="InterPro" id="IPR049163">
    <property type="entry name" value="Pif1-like_2B_dom"/>
</dbReference>
<dbReference type="Gene3D" id="3.40.50.300">
    <property type="entry name" value="P-loop containing nucleotide triphosphate hydrolases"/>
    <property type="match status" value="1"/>
</dbReference>
<dbReference type="GO" id="GO:0016887">
    <property type="term" value="F:ATP hydrolysis activity"/>
    <property type="evidence" value="ECO:0007669"/>
    <property type="project" value="RHEA"/>
</dbReference>
<dbReference type="GO" id="GO:0006281">
    <property type="term" value="P:DNA repair"/>
    <property type="evidence" value="ECO:0007669"/>
    <property type="project" value="UniProtKB-KW"/>
</dbReference>
<dbReference type="OrthoDB" id="6155655at2759"/>
<dbReference type="STRING" id="37653.A0A0L8HZL3"/>
<keyword evidence="1" id="KW-0233">DNA recombination</keyword>
<dbReference type="PANTHER" id="PTHR10492:SF57">
    <property type="entry name" value="ATP-DEPENDENT DNA HELICASE"/>
    <property type="match status" value="1"/>
</dbReference>
<dbReference type="InterPro" id="IPR010285">
    <property type="entry name" value="DNA_helicase_pif1-like_DEAD"/>
</dbReference>
<dbReference type="Pfam" id="PF21530">
    <property type="entry name" value="Pif1_2B_dom"/>
    <property type="match status" value="1"/>
</dbReference>
<reference evidence="4" key="1">
    <citation type="submission" date="2015-07" db="EMBL/GenBank/DDBJ databases">
        <title>MeaNS - Measles Nucleotide Surveillance Program.</title>
        <authorList>
            <person name="Tran T."/>
            <person name="Druce J."/>
        </authorList>
    </citation>
    <scope>NUCLEOTIDE SEQUENCE</scope>
    <source>
        <strain evidence="4">UCB-OBI-ISO-001</strain>
        <tissue evidence="4">Gonad</tissue>
    </source>
</reference>
<dbReference type="GO" id="GO:0000723">
    <property type="term" value="P:telomere maintenance"/>
    <property type="evidence" value="ECO:0007669"/>
    <property type="project" value="InterPro"/>
</dbReference>
<keyword evidence="1" id="KW-0234">DNA repair</keyword>
<dbReference type="GO" id="GO:0005524">
    <property type="term" value="F:ATP binding"/>
    <property type="evidence" value="ECO:0007669"/>
    <property type="project" value="UniProtKB-KW"/>
</dbReference>
<keyword evidence="1" id="KW-0378">Hydrolase</keyword>
<evidence type="ECO:0000259" key="3">
    <source>
        <dbReference type="Pfam" id="PF21530"/>
    </source>
</evidence>
<dbReference type="GO" id="GO:0006310">
    <property type="term" value="P:DNA recombination"/>
    <property type="evidence" value="ECO:0007669"/>
    <property type="project" value="UniProtKB-KW"/>
</dbReference>
<keyword evidence="1" id="KW-0067">ATP-binding</keyword>
<keyword evidence="1" id="KW-0547">Nucleotide-binding</keyword>
<sequence length="472" mass="51649">MGGAALNTFGLPSSLQQDVNTLAPKLLLELSYDADGLAEYLRVNEPKLLADQRLAYETVVSAVEKQVGGIFFLDAPGGTGKSFVTRLILTKIRREKQIALAVASSGIAATLLPGGRTAHSAFKLPLDLVRAEVPTCNISKNSEEAEVLRQCRLIVWDECTMAKRGALEALDLSQKDIRDSTASIDFRQTLPVIPKGTRADEVRACLKSSTLWPQVKMLSLSTNMHVHLLGDSTSAAFAEDILALGEGKVPKNDKGNIAISELCNTVDSPSDLLETVFPNLETVSAINDQLISRIPGEECIYKSIDRTCDPQDIVNYSIEFLNSLEPAGLPPHILRRRVGCPIILIRNLLPPKQCNGTRLVVKSLMPHLIEATIVTECGRGENVFISRMHLYPSGSDIPFHFRRSQFPVRPCFAMSINKSQGQTLSVAGIHFGEPCFSHGQLYVACSRVGSRNVLFVYAPHGRTRNVVYSEVL</sequence>
<name>A0A0L8HZL3_OCTBM</name>
<proteinExistence type="inferred from homology"/>
<keyword evidence="1" id="KW-0347">Helicase</keyword>
<protein>
    <recommendedName>
        <fullName evidence="1">ATP-dependent DNA helicase</fullName>
        <ecNumber evidence="1">5.6.2.3</ecNumber>
    </recommendedName>
</protein>
<dbReference type="InterPro" id="IPR027417">
    <property type="entry name" value="P-loop_NTPase"/>
</dbReference>
<comment type="catalytic activity">
    <reaction evidence="1">
        <text>ATP + H2O = ADP + phosphate + H(+)</text>
        <dbReference type="Rhea" id="RHEA:13065"/>
        <dbReference type="ChEBI" id="CHEBI:15377"/>
        <dbReference type="ChEBI" id="CHEBI:15378"/>
        <dbReference type="ChEBI" id="CHEBI:30616"/>
        <dbReference type="ChEBI" id="CHEBI:43474"/>
        <dbReference type="ChEBI" id="CHEBI:456216"/>
        <dbReference type="EC" id="5.6.2.3"/>
    </reaction>
</comment>
<organism evidence="4">
    <name type="scientific">Octopus bimaculoides</name>
    <name type="common">California two-spotted octopus</name>
    <dbReference type="NCBI Taxonomy" id="37653"/>
    <lineage>
        <taxon>Eukaryota</taxon>
        <taxon>Metazoa</taxon>
        <taxon>Spiralia</taxon>
        <taxon>Lophotrochozoa</taxon>
        <taxon>Mollusca</taxon>
        <taxon>Cephalopoda</taxon>
        <taxon>Coleoidea</taxon>
        <taxon>Octopodiformes</taxon>
        <taxon>Octopoda</taxon>
        <taxon>Incirrata</taxon>
        <taxon>Octopodidae</taxon>
        <taxon>Octopus</taxon>
    </lineage>
</organism>
<dbReference type="PANTHER" id="PTHR10492">
    <property type="match status" value="1"/>
</dbReference>
<comment type="similarity">
    <text evidence="1">Belongs to the helicase family.</text>
</comment>